<reference evidence="1" key="1">
    <citation type="submission" date="2020-09" db="EMBL/GenBank/DDBJ databases">
        <authorList>
            <person name="Kim M.K."/>
        </authorList>
    </citation>
    <scope>NUCLEOTIDE SEQUENCE</scope>
    <source>
        <strain evidence="1">BT702</strain>
    </source>
</reference>
<evidence type="ECO:0000313" key="2">
    <source>
        <dbReference type="Proteomes" id="UP000598820"/>
    </source>
</evidence>
<accession>A0A927APD2</accession>
<dbReference type="Proteomes" id="UP000598820">
    <property type="component" value="Unassembled WGS sequence"/>
</dbReference>
<sequence>MKRQLIILLITATISITLLPTVFGQANSKLLYVAGDVLLGVGKYNAIDYGAGVNIRLHYPILPQLAVTAKAGIEYYFISAYRYMTTTYLGYGYNPISGFGFNTLYSAPGGVSGEKTYGVSIPLAVGPRLYLPALRNGAHVDLNVGADLAASRIMVTSLHVSPGAGITLPLPNDKLLDVMAYYVTSFERGSGVIGVSVAYGLPVKF</sequence>
<evidence type="ECO:0000313" key="1">
    <source>
        <dbReference type="EMBL" id="MBD2704069.1"/>
    </source>
</evidence>
<organism evidence="1 2">
    <name type="scientific">Spirosoma profusum</name>
    <dbReference type="NCBI Taxonomy" id="2771354"/>
    <lineage>
        <taxon>Bacteria</taxon>
        <taxon>Pseudomonadati</taxon>
        <taxon>Bacteroidota</taxon>
        <taxon>Cytophagia</taxon>
        <taxon>Cytophagales</taxon>
        <taxon>Cytophagaceae</taxon>
        <taxon>Spirosoma</taxon>
    </lineage>
</organism>
<comment type="caution">
    <text evidence="1">The sequence shown here is derived from an EMBL/GenBank/DDBJ whole genome shotgun (WGS) entry which is preliminary data.</text>
</comment>
<proteinExistence type="predicted"/>
<gene>
    <name evidence="1" type="ORF">IC229_25715</name>
</gene>
<dbReference type="RefSeq" id="WP_190890359.1">
    <property type="nucleotide sequence ID" value="NZ_JACWZY010000027.1"/>
</dbReference>
<name>A0A927APD2_9BACT</name>
<protein>
    <submittedName>
        <fullName evidence="1">Uncharacterized protein</fullName>
    </submittedName>
</protein>
<dbReference type="AlphaFoldDB" id="A0A927APD2"/>
<dbReference type="EMBL" id="JACWZY010000027">
    <property type="protein sequence ID" value="MBD2704069.1"/>
    <property type="molecule type" value="Genomic_DNA"/>
</dbReference>
<keyword evidence="2" id="KW-1185">Reference proteome</keyword>